<dbReference type="InterPro" id="IPR051310">
    <property type="entry name" value="MCP_chemotaxis"/>
</dbReference>
<keyword evidence="3" id="KW-0807">Transducer</keyword>
<dbReference type="eggNOG" id="COG0840">
    <property type="taxonomic scope" value="Bacteria"/>
</dbReference>
<dbReference type="GO" id="GO:0006935">
    <property type="term" value="P:chemotaxis"/>
    <property type="evidence" value="ECO:0007669"/>
    <property type="project" value="UniProtKB-KW"/>
</dbReference>
<keyword evidence="1" id="KW-0145">Chemotaxis</keyword>
<dbReference type="AlphaFoldDB" id="A0A061SWB6"/>
<evidence type="ECO:0000313" key="9">
    <source>
        <dbReference type="Proteomes" id="UP000027337"/>
    </source>
</evidence>
<dbReference type="SMART" id="SM00304">
    <property type="entry name" value="HAMP"/>
    <property type="match status" value="1"/>
</dbReference>
<evidence type="ECO:0000256" key="5">
    <source>
        <dbReference type="SAM" id="Phobius"/>
    </source>
</evidence>
<evidence type="ECO:0000259" key="6">
    <source>
        <dbReference type="PROSITE" id="PS50111"/>
    </source>
</evidence>
<keyword evidence="5" id="KW-1133">Transmembrane helix</keyword>
<feature type="transmembrane region" description="Helical" evidence="5">
    <location>
        <begin position="27"/>
        <end position="49"/>
    </location>
</feature>
<gene>
    <name evidence="8" type="ORF">PM02_05330</name>
</gene>
<dbReference type="InterPro" id="IPR004090">
    <property type="entry name" value="Chemotax_Me-accpt_rcpt"/>
</dbReference>
<evidence type="ECO:0000259" key="7">
    <source>
        <dbReference type="PROSITE" id="PS50885"/>
    </source>
</evidence>
<dbReference type="PRINTS" id="PR00260">
    <property type="entry name" value="CHEMTRNSDUCR"/>
</dbReference>
<evidence type="ECO:0000256" key="3">
    <source>
        <dbReference type="PROSITE-ProRule" id="PRU00284"/>
    </source>
</evidence>
<dbReference type="Pfam" id="PF00015">
    <property type="entry name" value="MCPsignal"/>
    <property type="match status" value="1"/>
</dbReference>
<dbReference type="PANTHER" id="PTHR43531">
    <property type="entry name" value="PROTEIN ICFG"/>
    <property type="match status" value="1"/>
</dbReference>
<dbReference type="GO" id="GO:0016020">
    <property type="term" value="C:membrane"/>
    <property type="evidence" value="ECO:0007669"/>
    <property type="project" value="InterPro"/>
</dbReference>
<dbReference type="SUPFAM" id="SSF158472">
    <property type="entry name" value="HAMP domain-like"/>
    <property type="match status" value="1"/>
</dbReference>
<keyword evidence="4" id="KW-0175">Coiled coil</keyword>
<feature type="domain" description="HAMP" evidence="7">
    <location>
        <begin position="216"/>
        <end position="269"/>
    </location>
</feature>
<dbReference type="SMART" id="SM00283">
    <property type="entry name" value="MA"/>
    <property type="match status" value="1"/>
</dbReference>
<evidence type="ECO:0000256" key="4">
    <source>
        <dbReference type="SAM" id="Coils"/>
    </source>
</evidence>
<evidence type="ECO:0000256" key="2">
    <source>
        <dbReference type="ARBA" id="ARBA00029447"/>
    </source>
</evidence>
<keyword evidence="9" id="KW-1185">Reference proteome</keyword>
<dbReference type="SUPFAM" id="SSF58104">
    <property type="entry name" value="Methyl-accepting chemotaxis protein (MCP) signaling domain"/>
    <property type="match status" value="1"/>
</dbReference>
<name>A0A061SWB6_9RHOB</name>
<dbReference type="InterPro" id="IPR003660">
    <property type="entry name" value="HAMP_dom"/>
</dbReference>
<proteinExistence type="inferred from homology"/>
<comment type="caution">
    <text evidence="8">The sequence shown here is derived from an EMBL/GenBank/DDBJ whole genome shotgun (WGS) entry which is preliminary data.</text>
</comment>
<dbReference type="PROSITE" id="PS50111">
    <property type="entry name" value="CHEMOTAXIS_TRANSDUC_2"/>
    <property type="match status" value="1"/>
</dbReference>
<dbReference type="PANTHER" id="PTHR43531:SF11">
    <property type="entry name" value="METHYL-ACCEPTING CHEMOTAXIS PROTEIN 3"/>
    <property type="match status" value="1"/>
</dbReference>
<dbReference type="GO" id="GO:0007165">
    <property type="term" value="P:signal transduction"/>
    <property type="evidence" value="ECO:0007669"/>
    <property type="project" value="UniProtKB-KW"/>
</dbReference>
<dbReference type="STRING" id="83219.PM02_05330"/>
<comment type="similarity">
    <text evidence="2">Belongs to the methyl-accepting chemotaxis (MCP) protein family.</text>
</comment>
<keyword evidence="5" id="KW-0472">Membrane</keyword>
<organism evidence="8 9">
    <name type="scientific">Sulfitobacter mediterraneus</name>
    <dbReference type="NCBI Taxonomy" id="83219"/>
    <lineage>
        <taxon>Bacteria</taxon>
        <taxon>Pseudomonadati</taxon>
        <taxon>Pseudomonadota</taxon>
        <taxon>Alphaproteobacteria</taxon>
        <taxon>Rhodobacterales</taxon>
        <taxon>Roseobacteraceae</taxon>
        <taxon>Sulfitobacter</taxon>
    </lineage>
</organism>
<sequence>MQLGQRLIRATNERPQAVFLTSIKQKIIFVALLSFIGATVVSLFSYRGLDDATGAMRYLTEIAAPQEKANNEASAALATLIQKIYQYLLWLEMNGPAEDAAEMRGQIDQMIVELDRFAEAGLVPVESFTEFKRKLSGLLGMAERNPRIAFGGLRGALSVYGEIFGVISENLINSQAETENSVKRAQTSISRSLFVILTVGISTIALSLLISIAVSIRLSRGIHKMVNAMTAIAADQDNVEIPNIGQKDELGQMAGALVVFRDGQQAKRDLAFAQAQHQEAEKAKDAAAREAEAARLQALQEQAELERQQAEEAQERSRRTEAMQAELAGVIALAQAGDFTGRMQNAAAENDDDAIRTSVNQLVETVEVGVKETSRVLEALAKCDLTLKMEGEFQGAFSKLKLNVNKGTSSLGDALGHISQNAQIVTNSSSELSNAAKDLSQRTEGAASRLSTANDMMREINSASLSASDHANKATEFAVSAQNAAEQSGQVVDKTVTAMAQIAEYSNKISVATDVINEIAFQTNLLALNAGVEAARAGESGKGFSVVATEVRSLAQRSAESAHEIGQLIANSQRGVEQGSKLITELGSAMSDVVARISKAAEAVQAIAVSTGDQVHQIKQMEGTVVELEQLTQTNAAMSEESSAATAVLLESAQQMKALIENFKFEGQTASAGIGSALSAETAADAQWSNAEAQMRAS</sequence>
<accession>A0A061SWB6</accession>
<protein>
    <submittedName>
        <fullName evidence="8">Chemotaxis protein</fullName>
    </submittedName>
</protein>
<dbReference type="Pfam" id="PF00672">
    <property type="entry name" value="HAMP"/>
    <property type="match status" value="1"/>
</dbReference>
<keyword evidence="5" id="KW-0812">Transmembrane</keyword>
<dbReference type="EMBL" id="JEMU01000003">
    <property type="protein sequence ID" value="KAJ04243.1"/>
    <property type="molecule type" value="Genomic_DNA"/>
</dbReference>
<dbReference type="Gene3D" id="6.10.340.10">
    <property type="match status" value="1"/>
</dbReference>
<feature type="coiled-coil region" evidence="4">
    <location>
        <begin position="263"/>
        <end position="323"/>
    </location>
</feature>
<feature type="domain" description="Methyl-accepting transducer" evidence="6">
    <location>
        <begin position="421"/>
        <end position="650"/>
    </location>
</feature>
<evidence type="ECO:0000256" key="1">
    <source>
        <dbReference type="ARBA" id="ARBA00022500"/>
    </source>
</evidence>
<dbReference type="Proteomes" id="UP000027337">
    <property type="component" value="Unassembled WGS sequence"/>
</dbReference>
<dbReference type="Gene3D" id="1.10.287.950">
    <property type="entry name" value="Methyl-accepting chemotaxis protein"/>
    <property type="match status" value="1"/>
</dbReference>
<dbReference type="InterPro" id="IPR004089">
    <property type="entry name" value="MCPsignal_dom"/>
</dbReference>
<feature type="transmembrane region" description="Helical" evidence="5">
    <location>
        <begin position="193"/>
        <end position="216"/>
    </location>
</feature>
<dbReference type="GO" id="GO:0004888">
    <property type="term" value="F:transmembrane signaling receptor activity"/>
    <property type="evidence" value="ECO:0007669"/>
    <property type="project" value="InterPro"/>
</dbReference>
<reference evidence="8 9" key="1">
    <citation type="journal article" date="2014" name="Genome Announc.">
        <title>Draft Genome Sequences of Two Isolates of the Roseobacter Group, Sulfitobacter sp. Strains 3SOLIMAR09 and 1FIGIMAR09, from Harbors of Mallorca Island (Mediterranean Sea).</title>
        <authorList>
            <person name="Mas-Llado M."/>
            <person name="Pina-Villalonga J.M."/>
            <person name="Brunet-Galmes I."/>
            <person name="Nogales B."/>
            <person name="Bosch R."/>
        </authorList>
    </citation>
    <scope>NUCLEOTIDE SEQUENCE [LARGE SCALE GENOMIC DNA]</scope>
    <source>
        <strain evidence="8 9">1FIGIMAR09</strain>
    </source>
</reference>
<dbReference type="Pfam" id="PF18947">
    <property type="entry name" value="HAMP_2"/>
    <property type="match status" value="1"/>
</dbReference>
<dbReference type="PROSITE" id="PS50885">
    <property type="entry name" value="HAMP"/>
    <property type="match status" value="1"/>
</dbReference>
<evidence type="ECO:0000313" key="8">
    <source>
        <dbReference type="EMBL" id="KAJ04243.1"/>
    </source>
</evidence>